<organism evidence="10 11">
    <name type="scientific">Vanilla planifolia</name>
    <name type="common">Vanilla</name>
    <dbReference type="NCBI Taxonomy" id="51239"/>
    <lineage>
        <taxon>Eukaryota</taxon>
        <taxon>Viridiplantae</taxon>
        <taxon>Streptophyta</taxon>
        <taxon>Embryophyta</taxon>
        <taxon>Tracheophyta</taxon>
        <taxon>Spermatophyta</taxon>
        <taxon>Magnoliopsida</taxon>
        <taxon>Liliopsida</taxon>
        <taxon>Asparagales</taxon>
        <taxon>Orchidaceae</taxon>
        <taxon>Vanilloideae</taxon>
        <taxon>Vanilleae</taxon>
        <taxon>Vanilla</taxon>
    </lineage>
</organism>
<evidence type="ECO:0000256" key="3">
    <source>
        <dbReference type="ARBA" id="ARBA00022723"/>
    </source>
</evidence>
<name>A0A835QZD2_VANPL</name>
<accession>A0A835QZD2</accession>
<dbReference type="PANTHER" id="PTHR13316">
    <property type="entry name" value="ZINC FINGER, CCHC DOMAIN CONTAINING 8"/>
    <property type="match status" value="1"/>
</dbReference>
<evidence type="ECO:0000259" key="9">
    <source>
        <dbReference type="PROSITE" id="PS50158"/>
    </source>
</evidence>
<dbReference type="InterPro" id="IPR052115">
    <property type="entry name" value="NEXT_complex_subunit_ZCCHC8"/>
</dbReference>
<dbReference type="AlphaFoldDB" id="A0A835QZD2"/>
<comment type="caution">
    <text evidence="10">The sequence shown here is derived from an EMBL/GenBank/DDBJ whole genome shotgun (WGS) entry which is preliminary data.</text>
</comment>
<protein>
    <recommendedName>
        <fullName evidence="9">CCHC-type domain-containing protein</fullName>
    </recommendedName>
</protein>
<feature type="compositionally biased region" description="Low complexity" evidence="8">
    <location>
        <begin position="424"/>
        <end position="440"/>
    </location>
</feature>
<feature type="compositionally biased region" description="Low complexity" evidence="8">
    <location>
        <begin position="489"/>
        <end position="512"/>
    </location>
</feature>
<keyword evidence="11" id="KW-1185">Reference proteome</keyword>
<feature type="region of interest" description="Disordered" evidence="8">
    <location>
        <begin position="421"/>
        <end position="558"/>
    </location>
</feature>
<feature type="compositionally biased region" description="Polar residues" evidence="8">
    <location>
        <begin position="301"/>
        <end position="316"/>
    </location>
</feature>
<evidence type="ECO:0000256" key="6">
    <source>
        <dbReference type="ARBA" id="ARBA00023242"/>
    </source>
</evidence>
<keyword evidence="3" id="KW-0479">Metal-binding</keyword>
<evidence type="ECO:0000313" key="11">
    <source>
        <dbReference type="Proteomes" id="UP000636800"/>
    </source>
</evidence>
<sequence length="558" mass="62973">MGTDDFIKLSSPGNSDHQGEEICYLESQAKKIRSSICKEPNGDVEAQDFIDANGTMVHVANDEEDNKHVLDMDLEEETFMPKQPVVLENIQLIESSNKLEKVKFESKHDTIDISTHHCGNTTMKKPGIDEISSTGVKRARTTCNDEQPSVRIIYSFLTRESKKKLMELMQQWSQWQANYQSSNIVSQRESLEFGEDTYFAALHVGLEKNNTVSFWLDNRSRKEEKCDSANLDSDIVPLYDRGFSLSSTSLDGLSNLESGVQNLEDSRCFNCGSYSHALKECTKPRDNVAISNARKQHNSKRSQTTGSHSQTRYYQKSSGKFNDLKAGVLGPETRECLGIGEFDPPPWLNRMRELGYPPGYLGDIDEDQPSGITIFADEEPAMEFEEGELPEKAEPAPPEKRMMVDFPGINAPIPEKADDWLWASPSTSSRHNSHSISNRSPDIRDDRPPGSAHGLAAFSRPPYSPRYGSQDYASTPRSPYLGRSLSDRSWPSPSPYEGSPSYGSHSPYPYSGMAWQSPRYSPAAHSEHWNRESPYGMSSDGRDVERYRQDHHVRRCRR</sequence>
<evidence type="ECO:0000256" key="8">
    <source>
        <dbReference type="SAM" id="MobiDB-lite"/>
    </source>
</evidence>
<feature type="domain" description="CCHC-type" evidence="9">
    <location>
        <begin position="267"/>
        <end position="283"/>
    </location>
</feature>
<evidence type="ECO:0000256" key="1">
    <source>
        <dbReference type="ARBA" id="ARBA00004642"/>
    </source>
</evidence>
<evidence type="ECO:0000256" key="7">
    <source>
        <dbReference type="PROSITE-ProRule" id="PRU00047"/>
    </source>
</evidence>
<dbReference type="GO" id="GO:0008270">
    <property type="term" value="F:zinc ion binding"/>
    <property type="evidence" value="ECO:0007669"/>
    <property type="project" value="UniProtKB-KW"/>
</dbReference>
<dbReference type="GO" id="GO:0005654">
    <property type="term" value="C:nucleoplasm"/>
    <property type="evidence" value="ECO:0007669"/>
    <property type="project" value="UniProtKB-SubCell"/>
</dbReference>
<evidence type="ECO:0000313" key="10">
    <source>
        <dbReference type="EMBL" id="KAG0480733.1"/>
    </source>
</evidence>
<reference evidence="10 11" key="1">
    <citation type="journal article" date="2020" name="Nat. Food">
        <title>A phased Vanilla planifolia genome enables genetic improvement of flavour and production.</title>
        <authorList>
            <person name="Hasing T."/>
            <person name="Tang H."/>
            <person name="Brym M."/>
            <person name="Khazi F."/>
            <person name="Huang T."/>
            <person name="Chambers A.H."/>
        </authorList>
    </citation>
    <scope>NUCLEOTIDE SEQUENCE [LARGE SCALE GENOMIC DNA]</scope>
    <source>
        <tissue evidence="10">Leaf</tissue>
    </source>
</reference>
<dbReference type="GO" id="GO:0003723">
    <property type="term" value="F:RNA binding"/>
    <property type="evidence" value="ECO:0007669"/>
    <property type="project" value="TreeGrafter"/>
</dbReference>
<dbReference type="GO" id="GO:0071013">
    <property type="term" value="C:catalytic step 2 spliceosome"/>
    <property type="evidence" value="ECO:0007669"/>
    <property type="project" value="TreeGrafter"/>
</dbReference>
<feature type="compositionally biased region" description="Basic and acidic residues" evidence="8">
    <location>
        <begin position="540"/>
        <end position="550"/>
    </location>
</feature>
<keyword evidence="5" id="KW-0862">Zinc</keyword>
<feature type="region of interest" description="Disordered" evidence="8">
    <location>
        <begin position="291"/>
        <end position="316"/>
    </location>
</feature>
<evidence type="ECO:0000256" key="4">
    <source>
        <dbReference type="ARBA" id="ARBA00022771"/>
    </source>
</evidence>
<dbReference type="OrthoDB" id="108365at2759"/>
<evidence type="ECO:0000256" key="5">
    <source>
        <dbReference type="ARBA" id="ARBA00022833"/>
    </source>
</evidence>
<dbReference type="EMBL" id="JADCNL010000005">
    <property type="protein sequence ID" value="KAG0480733.1"/>
    <property type="molecule type" value="Genomic_DNA"/>
</dbReference>
<evidence type="ECO:0000256" key="2">
    <source>
        <dbReference type="ARBA" id="ARBA00007497"/>
    </source>
</evidence>
<comment type="subcellular location">
    <subcellularLocation>
        <location evidence="1">Nucleus</location>
        <location evidence="1">Nucleoplasm</location>
    </subcellularLocation>
</comment>
<dbReference type="Proteomes" id="UP000636800">
    <property type="component" value="Chromosome 5"/>
</dbReference>
<dbReference type="Pfam" id="PF04046">
    <property type="entry name" value="PSP"/>
    <property type="match status" value="1"/>
</dbReference>
<proteinExistence type="inferred from homology"/>
<dbReference type="SMART" id="SM00581">
    <property type="entry name" value="PSP"/>
    <property type="match status" value="1"/>
</dbReference>
<gene>
    <name evidence="10" type="ORF">HPP92_011591</name>
</gene>
<dbReference type="InterPro" id="IPR001878">
    <property type="entry name" value="Znf_CCHC"/>
</dbReference>
<dbReference type="PANTHER" id="PTHR13316:SF0">
    <property type="entry name" value="ZINC FINGER CCHC DOMAIN-CONTAINING PROTEIN 8"/>
    <property type="match status" value="1"/>
</dbReference>
<comment type="similarity">
    <text evidence="2">Belongs to the ZCCHC8 family.</text>
</comment>
<dbReference type="InterPro" id="IPR006568">
    <property type="entry name" value="PSP_pro-rich"/>
</dbReference>
<keyword evidence="6" id="KW-0539">Nucleus</keyword>
<keyword evidence="4 7" id="KW-0863">Zinc-finger</keyword>
<dbReference type="PROSITE" id="PS50158">
    <property type="entry name" value="ZF_CCHC"/>
    <property type="match status" value="1"/>
</dbReference>